<dbReference type="Pfam" id="PF05362">
    <property type="entry name" value="Lon_C"/>
    <property type="match status" value="1"/>
</dbReference>
<dbReference type="NCBIfam" id="NF041438">
    <property type="entry name" value="SepM_fam_S16"/>
    <property type="match status" value="1"/>
</dbReference>
<evidence type="ECO:0000313" key="5">
    <source>
        <dbReference type="Proteomes" id="UP000254082"/>
    </source>
</evidence>
<keyword evidence="2" id="KW-0472">Membrane</keyword>
<keyword evidence="5" id="KW-1185">Reference proteome</keyword>
<keyword evidence="2" id="KW-1133">Transmembrane helix</keyword>
<evidence type="ECO:0000256" key="2">
    <source>
        <dbReference type="SAM" id="Phobius"/>
    </source>
</evidence>
<dbReference type="GO" id="GO:0004252">
    <property type="term" value="F:serine-type endopeptidase activity"/>
    <property type="evidence" value="ECO:0007669"/>
    <property type="project" value="UniProtKB-UniRule"/>
</dbReference>
<dbReference type="RefSeq" id="WP_003000018.1">
    <property type="nucleotide sequence ID" value="NZ_UHFA01000002.1"/>
</dbReference>
<feature type="active site" evidence="1">
    <location>
        <position position="251"/>
    </location>
</feature>
<organism evidence="4 5">
    <name type="scientific">Streptococcus downei MFe28</name>
    <dbReference type="NCBI Taxonomy" id="764290"/>
    <lineage>
        <taxon>Bacteria</taxon>
        <taxon>Bacillati</taxon>
        <taxon>Bacillota</taxon>
        <taxon>Bacilli</taxon>
        <taxon>Lactobacillales</taxon>
        <taxon>Streptococcaceae</taxon>
        <taxon>Streptococcus</taxon>
    </lineage>
</organism>
<evidence type="ECO:0000256" key="1">
    <source>
        <dbReference type="PROSITE-ProRule" id="PRU01122"/>
    </source>
</evidence>
<dbReference type="GO" id="GO:0004176">
    <property type="term" value="F:ATP-dependent peptidase activity"/>
    <property type="evidence" value="ECO:0007669"/>
    <property type="project" value="UniProtKB-UniRule"/>
</dbReference>
<keyword evidence="2" id="KW-0812">Transmembrane</keyword>
<gene>
    <name evidence="4" type="primary">ylbL</name>
    <name evidence="4" type="ORF">NCTC11391_01003</name>
</gene>
<dbReference type="Pfam" id="PF13180">
    <property type="entry name" value="PDZ_2"/>
    <property type="match status" value="1"/>
</dbReference>
<accession>A0A380JE71</accession>
<dbReference type="GO" id="GO:0005524">
    <property type="term" value="F:ATP binding"/>
    <property type="evidence" value="ECO:0007669"/>
    <property type="project" value="InterPro"/>
</dbReference>
<dbReference type="EC" id="3.4.21.53" evidence="1"/>
<comment type="catalytic activity">
    <reaction evidence="1">
        <text>Hydrolysis of proteins in presence of ATP.</text>
        <dbReference type="EC" id="3.4.21.53"/>
    </reaction>
</comment>
<feature type="active site" evidence="1">
    <location>
        <position position="296"/>
    </location>
</feature>
<dbReference type="EMBL" id="UHFA01000002">
    <property type="protein sequence ID" value="SUN35964.1"/>
    <property type="molecule type" value="Genomic_DNA"/>
</dbReference>
<dbReference type="PROSITE" id="PS51786">
    <property type="entry name" value="LON_PROTEOLYTIC"/>
    <property type="match status" value="1"/>
</dbReference>
<dbReference type="AlphaFoldDB" id="A0A380JE71"/>
<feature type="domain" description="Lon proteolytic" evidence="3">
    <location>
        <begin position="247"/>
        <end position="361"/>
    </location>
</feature>
<proteinExistence type="inferred from homology"/>
<keyword evidence="1" id="KW-0720">Serine protease</keyword>
<dbReference type="SUPFAM" id="SSF54211">
    <property type="entry name" value="Ribosomal protein S5 domain 2-like"/>
    <property type="match status" value="1"/>
</dbReference>
<dbReference type="InterPro" id="IPR008269">
    <property type="entry name" value="Lon_proteolytic"/>
</dbReference>
<sequence length="362" mass="39483">MTKSEPSQPNSPKGIISFLKRFKWWFLGGFALLALVFCFIVPLPYYVEAPGGAYDINQVMTVNNKTNKDKGSYNFVAVEIRPGTVFNLAYSWLNPDSTQIVSKKELTGGASNRDYELINQYYMETSQNMAIYQALNLAGKKAKLDYKGVYVLNVADNSTFKGKLNIADTLTGINGKSFKSSKDLVKYAGSLKRGSAVSVQYTSKGKKQSAKGKVIKLKNGKNGIGITLTDHTEVNSADKVKFSTQGVGGPSAGLMFTLSIYDQLNNEDLLKGRMIAGTGTIEPDGSVGDIGGVSQKVVSADKSGAQIFFVPDNPVSKANKKYYPKGNNYQEAKKMAKKLDSKMKIVPVKTAQDAIDYLKKTK</sequence>
<name>A0A380JE71_STRDO</name>
<dbReference type="InterPro" id="IPR036034">
    <property type="entry name" value="PDZ_sf"/>
</dbReference>
<dbReference type="InterPro" id="IPR020568">
    <property type="entry name" value="Ribosomal_Su5_D2-typ_SF"/>
</dbReference>
<dbReference type="InterPro" id="IPR027065">
    <property type="entry name" value="Lon_Prtase"/>
</dbReference>
<evidence type="ECO:0000259" key="3">
    <source>
        <dbReference type="PROSITE" id="PS51786"/>
    </source>
</evidence>
<protein>
    <recommendedName>
        <fullName evidence="1">endopeptidase La</fullName>
        <ecNumber evidence="1">3.4.21.53</ecNumber>
    </recommendedName>
</protein>
<keyword evidence="1" id="KW-0645">Protease</keyword>
<feature type="transmembrane region" description="Helical" evidence="2">
    <location>
        <begin position="24"/>
        <end position="47"/>
    </location>
</feature>
<dbReference type="OrthoDB" id="2356897at2"/>
<keyword evidence="1" id="KW-0378">Hydrolase</keyword>
<dbReference type="Proteomes" id="UP000254082">
    <property type="component" value="Unassembled WGS sequence"/>
</dbReference>
<dbReference type="GO" id="GO:0006508">
    <property type="term" value="P:proteolysis"/>
    <property type="evidence" value="ECO:0007669"/>
    <property type="project" value="UniProtKB-KW"/>
</dbReference>
<dbReference type="PANTHER" id="PTHR10046">
    <property type="entry name" value="ATP DEPENDENT LON PROTEASE FAMILY MEMBER"/>
    <property type="match status" value="1"/>
</dbReference>
<dbReference type="InterPro" id="IPR001478">
    <property type="entry name" value="PDZ"/>
</dbReference>
<reference evidence="4 5" key="1">
    <citation type="submission" date="2018-06" db="EMBL/GenBank/DDBJ databases">
        <authorList>
            <consortium name="Pathogen Informatics"/>
            <person name="Doyle S."/>
        </authorList>
    </citation>
    <scope>NUCLEOTIDE SEQUENCE [LARGE SCALE GENOMIC DNA]</scope>
    <source>
        <strain evidence="5">NCTC 11391</strain>
    </source>
</reference>
<dbReference type="InterPro" id="IPR014721">
    <property type="entry name" value="Ribsml_uS5_D2-typ_fold_subgr"/>
</dbReference>
<comment type="similarity">
    <text evidence="1">Belongs to the peptidase S16 family.</text>
</comment>
<dbReference type="GO" id="GO:0030163">
    <property type="term" value="P:protein catabolic process"/>
    <property type="evidence" value="ECO:0007669"/>
    <property type="project" value="InterPro"/>
</dbReference>
<evidence type="ECO:0000313" key="4">
    <source>
        <dbReference type="EMBL" id="SUN35964.1"/>
    </source>
</evidence>
<dbReference type="Gene3D" id="3.30.230.10">
    <property type="match status" value="1"/>
</dbReference>
<dbReference type="SUPFAM" id="SSF50156">
    <property type="entry name" value="PDZ domain-like"/>
    <property type="match status" value="1"/>
</dbReference>